<evidence type="ECO:0000256" key="3">
    <source>
        <dbReference type="ARBA" id="ARBA00022701"/>
    </source>
</evidence>
<feature type="domain" description="EB1 C-terminal" evidence="8">
    <location>
        <begin position="154"/>
        <end position="224"/>
    </location>
</feature>
<feature type="compositionally biased region" description="Low complexity" evidence="7">
    <location>
        <begin position="114"/>
        <end position="135"/>
    </location>
</feature>
<dbReference type="Pfam" id="PF03271">
    <property type="entry name" value="EB1"/>
    <property type="match status" value="1"/>
</dbReference>
<keyword evidence="10" id="KW-1185">Reference proteome</keyword>
<dbReference type="Proteomes" id="UP000708148">
    <property type="component" value="Unassembled WGS sequence"/>
</dbReference>
<keyword evidence="6" id="KW-0175">Coiled coil</keyword>
<dbReference type="SUPFAM" id="SSF140612">
    <property type="entry name" value="EB1 dimerisation domain-like"/>
    <property type="match status" value="1"/>
</dbReference>
<evidence type="ECO:0000256" key="4">
    <source>
        <dbReference type="ARBA" id="ARBA00023212"/>
    </source>
</evidence>
<dbReference type="EMBL" id="CAJHUC010001307">
    <property type="protein sequence ID" value="CAD7700612.1"/>
    <property type="molecule type" value="Genomic_DNA"/>
</dbReference>
<evidence type="ECO:0000313" key="10">
    <source>
        <dbReference type="Proteomes" id="UP000708148"/>
    </source>
</evidence>
<evidence type="ECO:0000313" key="9">
    <source>
        <dbReference type="EMBL" id="CAD7700612.1"/>
    </source>
</evidence>
<reference evidence="9" key="1">
    <citation type="submission" date="2020-12" db="EMBL/GenBank/DDBJ databases">
        <authorList>
            <person name="Iha C."/>
        </authorList>
    </citation>
    <scope>NUCLEOTIDE SEQUENCE</scope>
</reference>
<protein>
    <recommendedName>
        <fullName evidence="8">EB1 C-terminal domain-containing protein</fullName>
    </recommendedName>
</protein>
<evidence type="ECO:0000256" key="5">
    <source>
        <dbReference type="PROSITE-ProRule" id="PRU00576"/>
    </source>
</evidence>
<evidence type="ECO:0000256" key="7">
    <source>
        <dbReference type="SAM" id="MobiDB-lite"/>
    </source>
</evidence>
<dbReference type="GO" id="GO:0008017">
    <property type="term" value="F:microtubule binding"/>
    <property type="evidence" value="ECO:0007669"/>
    <property type="project" value="InterPro"/>
</dbReference>
<name>A0A8S1IZ23_9CHLO</name>
<dbReference type="SUPFAM" id="SSF47576">
    <property type="entry name" value="Calponin-homology domain, CH-domain"/>
    <property type="match status" value="1"/>
</dbReference>
<sequence>MINNYKTLQAFFTKKGIEKSVQVNKLIKGRPLDNMEFMQWMKSFFDRETGGMGVPEDYDPVGRRMVCKTGDFKGPNGTAGGRPSSATKRATPTGLSNKPTSARVRKPTTLTKRPASGSSGKATPPPAAAARPAAGDDCGEAKPDHGDSAAYSAELAAREEEIKELTAQVNELRLQAEESLREREFYYGKLREIEILCQTPNISDNPMIKVVEQVLYAPNEEQAREIVRQTQMEYAGQVYVDAEEQNGAGEGQENGG</sequence>
<dbReference type="AlphaFoldDB" id="A0A8S1IZ23"/>
<dbReference type="Gene3D" id="1.20.5.1430">
    <property type="match status" value="1"/>
</dbReference>
<evidence type="ECO:0000256" key="2">
    <source>
        <dbReference type="ARBA" id="ARBA00022490"/>
    </source>
</evidence>
<comment type="subcellular location">
    <subcellularLocation>
        <location evidence="1">Cytoplasm</location>
        <location evidence="1">Cytoskeleton</location>
    </subcellularLocation>
</comment>
<keyword evidence="4" id="KW-0206">Cytoskeleton</keyword>
<dbReference type="GO" id="GO:0005874">
    <property type="term" value="C:microtubule"/>
    <property type="evidence" value="ECO:0007669"/>
    <property type="project" value="UniProtKB-KW"/>
</dbReference>
<dbReference type="InterPro" id="IPR036872">
    <property type="entry name" value="CH_dom_sf"/>
</dbReference>
<evidence type="ECO:0000259" key="8">
    <source>
        <dbReference type="PROSITE" id="PS51230"/>
    </source>
</evidence>
<evidence type="ECO:0000256" key="1">
    <source>
        <dbReference type="ARBA" id="ARBA00004245"/>
    </source>
</evidence>
<organism evidence="9 10">
    <name type="scientific">Ostreobium quekettii</name>
    <dbReference type="NCBI Taxonomy" id="121088"/>
    <lineage>
        <taxon>Eukaryota</taxon>
        <taxon>Viridiplantae</taxon>
        <taxon>Chlorophyta</taxon>
        <taxon>core chlorophytes</taxon>
        <taxon>Ulvophyceae</taxon>
        <taxon>TCBD clade</taxon>
        <taxon>Bryopsidales</taxon>
        <taxon>Ostreobineae</taxon>
        <taxon>Ostreobiaceae</taxon>
        <taxon>Ostreobium</taxon>
    </lineage>
</organism>
<dbReference type="PANTHER" id="PTHR10623">
    <property type="entry name" value="MICROTUBULE-ASSOCIATED PROTEIN RP/EB FAMILY MEMBER"/>
    <property type="match status" value="1"/>
</dbReference>
<proteinExistence type="predicted"/>
<feature type="region of interest" description="Disordered" evidence="7">
    <location>
        <begin position="69"/>
        <end position="148"/>
    </location>
</feature>
<keyword evidence="2" id="KW-0963">Cytoplasm</keyword>
<evidence type="ECO:0000256" key="6">
    <source>
        <dbReference type="SAM" id="Coils"/>
    </source>
</evidence>
<feature type="coiled-coil region" evidence="6">
    <location>
        <begin position="148"/>
        <end position="182"/>
    </location>
</feature>
<dbReference type="Gene3D" id="1.10.418.10">
    <property type="entry name" value="Calponin-like domain"/>
    <property type="match status" value="1"/>
</dbReference>
<dbReference type="InterPro" id="IPR027328">
    <property type="entry name" value="MAPRE"/>
</dbReference>
<gene>
    <name evidence="9" type="ORF">OSTQU699_LOCUS5971</name>
</gene>
<dbReference type="PROSITE" id="PS51230">
    <property type="entry name" value="EB1_C"/>
    <property type="match status" value="1"/>
</dbReference>
<dbReference type="OrthoDB" id="2119228at2759"/>
<accession>A0A8S1IZ23</accession>
<feature type="compositionally biased region" description="Polar residues" evidence="7">
    <location>
        <begin position="84"/>
        <end position="100"/>
    </location>
</feature>
<comment type="caution">
    <text evidence="9">The sequence shown here is derived from an EMBL/GenBank/DDBJ whole genome shotgun (WGS) entry which is preliminary data.</text>
</comment>
<keyword evidence="3 5" id="KW-0493">Microtubule</keyword>
<dbReference type="InterPro" id="IPR004953">
    <property type="entry name" value="EB1_C"/>
</dbReference>
<dbReference type="InterPro" id="IPR036133">
    <property type="entry name" value="EB1_C_sf"/>
</dbReference>